<evidence type="ECO:0000259" key="6">
    <source>
        <dbReference type="Pfam" id="PF12698"/>
    </source>
</evidence>
<dbReference type="RefSeq" id="WP_050741930.1">
    <property type="nucleotide sequence ID" value="NZ_LGYO01000072.1"/>
</dbReference>
<proteinExistence type="predicted"/>
<keyword evidence="4 5" id="KW-0472">Membrane</keyword>
<dbReference type="InterPro" id="IPR052902">
    <property type="entry name" value="ABC-2_transporter"/>
</dbReference>
<dbReference type="AlphaFoldDB" id="A0A0L6TVZ2"/>
<evidence type="ECO:0000256" key="2">
    <source>
        <dbReference type="ARBA" id="ARBA00022692"/>
    </source>
</evidence>
<evidence type="ECO:0000313" key="8">
    <source>
        <dbReference type="Proteomes" id="UP000036873"/>
    </source>
</evidence>
<dbReference type="PANTHER" id="PTHR43027">
    <property type="entry name" value="DOXORUBICIN RESISTANCE ABC TRANSPORTER PERMEASE PROTEIN DRRC-RELATED"/>
    <property type="match status" value="1"/>
</dbReference>
<dbReference type="Pfam" id="PF12698">
    <property type="entry name" value="ABC2_membrane_3"/>
    <property type="match status" value="1"/>
</dbReference>
<feature type="transmembrane region" description="Helical" evidence="5">
    <location>
        <begin position="18"/>
        <end position="36"/>
    </location>
</feature>
<dbReference type="Proteomes" id="UP000036873">
    <property type="component" value="Unassembled WGS sequence"/>
</dbReference>
<feature type="transmembrane region" description="Helical" evidence="5">
    <location>
        <begin position="300"/>
        <end position="322"/>
    </location>
</feature>
<dbReference type="GO" id="GO:0140359">
    <property type="term" value="F:ABC-type transporter activity"/>
    <property type="evidence" value="ECO:0007669"/>
    <property type="project" value="InterPro"/>
</dbReference>
<dbReference type="STRING" id="52689.AKG39_18725"/>
<feature type="transmembrane region" description="Helical" evidence="5">
    <location>
        <begin position="359"/>
        <end position="381"/>
    </location>
</feature>
<keyword evidence="3 5" id="KW-1133">Transmembrane helix</keyword>
<feature type="transmembrane region" description="Helical" evidence="5">
    <location>
        <begin position="270"/>
        <end position="288"/>
    </location>
</feature>
<keyword evidence="8" id="KW-1185">Reference proteome</keyword>
<feature type="transmembrane region" description="Helical" evidence="5">
    <location>
        <begin position="192"/>
        <end position="212"/>
    </location>
</feature>
<evidence type="ECO:0000256" key="4">
    <source>
        <dbReference type="ARBA" id="ARBA00023136"/>
    </source>
</evidence>
<protein>
    <recommendedName>
        <fullName evidence="6">ABC-2 type transporter transmembrane domain-containing protein</fullName>
    </recommendedName>
</protein>
<organism evidence="7 8">
    <name type="scientific">Acetobacterium bakii</name>
    <dbReference type="NCBI Taxonomy" id="52689"/>
    <lineage>
        <taxon>Bacteria</taxon>
        <taxon>Bacillati</taxon>
        <taxon>Bacillota</taxon>
        <taxon>Clostridia</taxon>
        <taxon>Eubacteriales</taxon>
        <taxon>Eubacteriaceae</taxon>
        <taxon>Acetobacterium</taxon>
    </lineage>
</organism>
<feature type="domain" description="ABC-2 type transporter transmembrane" evidence="6">
    <location>
        <begin position="19"/>
        <end position="378"/>
    </location>
</feature>
<evidence type="ECO:0000256" key="1">
    <source>
        <dbReference type="ARBA" id="ARBA00004141"/>
    </source>
</evidence>
<feature type="transmembrane region" description="Helical" evidence="5">
    <location>
        <begin position="233"/>
        <end position="258"/>
    </location>
</feature>
<dbReference type="PANTHER" id="PTHR43027:SF1">
    <property type="entry name" value="DOXORUBICIN RESISTANCE ABC TRANSPORTER PERMEASE PROTEIN DRRC-RELATED"/>
    <property type="match status" value="1"/>
</dbReference>
<evidence type="ECO:0000256" key="5">
    <source>
        <dbReference type="SAM" id="Phobius"/>
    </source>
</evidence>
<reference evidence="8" key="1">
    <citation type="submission" date="2015-07" db="EMBL/GenBank/DDBJ databases">
        <title>Draft genome sequence of Acetobacterium bakii DSM 8293, a potential psychrophilic chemical producer through syngas fermentation.</title>
        <authorList>
            <person name="Song Y."/>
            <person name="Hwang S."/>
            <person name="Cho B.-K."/>
        </authorList>
    </citation>
    <scope>NUCLEOTIDE SEQUENCE [LARGE SCALE GENOMIC DNA]</scope>
    <source>
        <strain evidence="8">DSM 8239</strain>
    </source>
</reference>
<dbReference type="EMBL" id="LGYO01000072">
    <property type="protein sequence ID" value="KNZ40242.1"/>
    <property type="molecule type" value="Genomic_DNA"/>
</dbReference>
<comment type="caution">
    <text evidence="7">The sequence shown here is derived from an EMBL/GenBank/DDBJ whole genome shotgun (WGS) entry which is preliminary data.</text>
</comment>
<dbReference type="OrthoDB" id="9774039at2"/>
<keyword evidence="2 5" id="KW-0812">Transmembrane</keyword>
<comment type="subcellular location">
    <subcellularLocation>
        <location evidence="1">Membrane</location>
        <topology evidence="1">Multi-pass membrane protein</topology>
    </subcellularLocation>
</comment>
<name>A0A0L6TVZ2_9FIRM</name>
<dbReference type="InterPro" id="IPR013525">
    <property type="entry name" value="ABC2_TM"/>
</dbReference>
<dbReference type="Gene3D" id="3.40.1710.10">
    <property type="entry name" value="abc type-2 transporter like domain"/>
    <property type="match status" value="1"/>
</dbReference>
<dbReference type="GO" id="GO:0016020">
    <property type="term" value="C:membrane"/>
    <property type="evidence" value="ECO:0007669"/>
    <property type="project" value="UniProtKB-SubCell"/>
</dbReference>
<evidence type="ECO:0000256" key="3">
    <source>
        <dbReference type="ARBA" id="ARBA00022989"/>
    </source>
</evidence>
<sequence length="388" mass="42695">MQVYKAFFKIILKNRIQLMIYLVVFMVLALLLSSSYNPPQDTDFTKVKVNIAFINDDIDSPLVAGLQTYLGENANLVAIPDDTQKLQDALFFRDVEYILRVPVGFTDAMLSGSAVQLEKTTVPDSTSNIYMDLLINKYLNTANTYTTYLPGLSQTDLVAHLQEDLANATEVTMISSGTHSAYAEKSGYYFNYLSYSLFAILILGICSVMLVFNNTDLKRRNLVSPLRSANMNFQMILGNLSFAVITWLVLISASFVMYGSFMFTATGRLLLLNSFVFTLAALSISYLIGNLVKSRGAMSAVANVFALGTSFISGVFVPQALLGDNVLTIASFTPTYWYVKANNEITAAVNFNAASLTSIFTSMIVILGFAVAVLAVTLVLIKQRRLDA</sequence>
<gene>
    <name evidence="7" type="ORF">AKG39_18725</name>
</gene>
<evidence type="ECO:0000313" key="7">
    <source>
        <dbReference type="EMBL" id="KNZ40242.1"/>
    </source>
</evidence>
<accession>A0A0L6TVZ2</accession>
<dbReference type="PATRIC" id="fig|52689.4.peg.3663"/>